<reference evidence="8 9" key="1">
    <citation type="submission" date="2016-07" db="EMBL/GenBank/DDBJ databases">
        <title>Pervasive Adenine N6-methylation of Active Genes in Fungi.</title>
        <authorList>
            <consortium name="DOE Joint Genome Institute"/>
            <person name="Mondo S.J."/>
            <person name="Dannebaum R.O."/>
            <person name="Kuo R.C."/>
            <person name="Labutti K."/>
            <person name="Haridas S."/>
            <person name="Kuo A."/>
            <person name="Salamov A."/>
            <person name="Ahrendt S.R."/>
            <person name="Lipzen A."/>
            <person name="Sullivan W."/>
            <person name="Andreopoulos W.B."/>
            <person name="Clum A."/>
            <person name="Lindquist E."/>
            <person name="Daum C."/>
            <person name="Ramamoorthy G.K."/>
            <person name="Gryganskyi A."/>
            <person name="Culley D."/>
            <person name="Magnuson J.K."/>
            <person name="James T.Y."/>
            <person name="O'Malley M.A."/>
            <person name="Stajich J.E."/>
            <person name="Spatafora J.W."/>
            <person name="Visel A."/>
            <person name="Grigoriev I.V."/>
        </authorList>
    </citation>
    <scope>NUCLEOTIDE SEQUENCE [LARGE SCALE GENOMIC DNA]</scope>
    <source>
        <strain evidence="8 9">NRRL 1336</strain>
    </source>
</reference>
<dbReference type="PROSITE" id="PS50850">
    <property type="entry name" value="MFS"/>
    <property type="match status" value="1"/>
</dbReference>
<feature type="transmembrane region" description="Helical" evidence="6">
    <location>
        <begin position="114"/>
        <end position="135"/>
    </location>
</feature>
<dbReference type="STRING" id="90262.A0A1X2IA32"/>
<dbReference type="Gene3D" id="1.20.1250.20">
    <property type="entry name" value="MFS general substrate transporter like domains"/>
    <property type="match status" value="2"/>
</dbReference>
<keyword evidence="2" id="KW-0813">Transport</keyword>
<dbReference type="Proteomes" id="UP000193560">
    <property type="component" value="Unassembled WGS sequence"/>
</dbReference>
<feature type="transmembrane region" description="Helical" evidence="6">
    <location>
        <begin position="263"/>
        <end position="288"/>
    </location>
</feature>
<evidence type="ECO:0000256" key="1">
    <source>
        <dbReference type="ARBA" id="ARBA00004141"/>
    </source>
</evidence>
<dbReference type="InterPro" id="IPR011701">
    <property type="entry name" value="MFS"/>
</dbReference>
<proteinExistence type="predicted"/>
<feature type="transmembrane region" description="Helical" evidence="6">
    <location>
        <begin position="294"/>
        <end position="312"/>
    </location>
</feature>
<keyword evidence="9" id="KW-1185">Reference proteome</keyword>
<evidence type="ECO:0000256" key="2">
    <source>
        <dbReference type="ARBA" id="ARBA00022448"/>
    </source>
</evidence>
<keyword evidence="3 6" id="KW-0812">Transmembrane</keyword>
<feature type="transmembrane region" description="Helical" evidence="6">
    <location>
        <begin position="348"/>
        <end position="369"/>
    </location>
</feature>
<dbReference type="PANTHER" id="PTHR43791:SF36">
    <property type="entry name" value="TRANSPORTER, PUTATIVE (AFU_ORTHOLOGUE AFUA_6G08340)-RELATED"/>
    <property type="match status" value="1"/>
</dbReference>
<feature type="domain" description="Major facilitator superfamily (MFS) profile" evidence="7">
    <location>
        <begin position="24"/>
        <end position="425"/>
    </location>
</feature>
<dbReference type="GO" id="GO:0022857">
    <property type="term" value="F:transmembrane transporter activity"/>
    <property type="evidence" value="ECO:0007669"/>
    <property type="project" value="InterPro"/>
</dbReference>
<accession>A0A1X2IA32</accession>
<gene>
    <name evidence="8" type="ORF">BCR42DRAFT_331919</name>
</gene>
<evidence type="ECO:0000256" key="5">
    <source>
        <dbReference type="ARBA" id="ARBA00023136"/>
    </source>
</evidence>
<protein>
    <submittedName>
        <fullName evidence="8">Major facilitator superfamily domain-containing protein</fullName>
    </submittedName>
</protein>
<dbReference type="SUPFAM" id="SSF103473">
    <property type="entry name" value="MFS general substrate transporter"/>
    <property type="match status" value="1"/>
</dbReference>
<name>A0A1X2IA32_9FUNG</name>
<feature type="transmembrane region" description="Helical" evidence="6">
    <location>
        <begin position="57"/>
        <end position="77"/>
    </location>
</feature>
<feature type="transmembrane region" description="Helical" evidence="6">
    <location>
        <begin position="324"/>
        <end position="342"/>
    </location>
</feature>
<evidence type="ECO:0000256" key="4">
    <source>
        <dbReference type="ARBA" id="ARBA00022989"/>
    </source>
</evidence>
<dbReference type="OrthoDB" id="2985014at2759"/>
<feature type="transmembrane region" description="Helical" evidence="6">
    <location>
        <begin position="182"/>
        <end position="206"/>
    </location>
</feature>
<dbReference type="PANTHER" id="PTHR43791">
    <property type="entry name" value="PERMEASE-RELATED"/>
    <property type="match status" value="1"/>
</dbReference>
<feature type="transmembrane region" description="Helical" evidence="6">
    <location>
        <begin position="89"/>
        <end position="108"/>
    </location>
</feature>
<dbReference type="Pfam" id="PF07690">
    <property type="entry name" value="MFS_1"/>
    <property type="match status" value="1"/>
</dbReference>
<dbReference type="InterPro" id="IPR020846">
    <property type="entry name" value="MFS_dom"/>
</dbReference>
<evidence type="ECO:0000256" key="3">
    <source>
        <dbReference type="ARBA" id="ARBA00022692"/>
    </source>
</evidence>
<dbReference type="AlphaFoldDB" id="A0A1X2IA32"/>
<organism evidence="8 9">
    <name type="scientific">Absidia repens</name>
    <dbReference type="NCBI Taxonomy" id="90262"/>
    <lineage>
        <taxon>Eukaryota</taxon>
        <taxon>Fungi</taxon>
        <taxon>Fungi incertae sedis</taxon>
        <taxon>Mucoromycota</taxon>
        <taxon>Mucoromycotina</taxon>
        <taxon>Mucoromycetes</taxon>
        <taxon>Mucorales</taxon>
        <taxon>Cunninghamellaceae</taxon>
        <taxon>Absidia</taxon>
    </lineage>
</organism>
<dbReference type="FunFam" id="1.20.1250.20:FF:000018">
    <property type="entry name" value="MFS transporter permease"/>
    <property type="match status" value="1"/>
</dbReference>
<evidence type="ECO:0000259" key="7">
    <source>
        <dbReference type="PROSITE" id="PS50850"/>
    </source>
</evidence>
<keyword evidence="5 6" id="KW-0472">Membrane</keyword>
<sequence>MVVVQDEKSLIQEKKIVRALDLRMMPLFCVFYFADFLDRANIGNATLAGIQNDLHLSSSQLSFAISAFYITYIMFEIPSNCILKRTRASIYLSSIMLAWGLVTIVLAFVTNFVGLFICRLLLGVAQSGYVPAILYQMSLVYKPTENTMRVAVLLTMASLSGIVSGPLAYASSFLEGQNGLHGWQYLFILEGVPTVVLSVLSFFLLFDDISRVKWLTNDQKEIQRSRMAQSSSDSNDGEHSNSSVTFQTFIQTFADWKVYMFSLVYFCQAVCMTSISIFLPTIIAGFGYPVLTSQLLTAPPCIASSAFVLLSGYITDRYDRRTPILIFGFFIMIMGYVLLLILHDSWALYGGLFVLTSGMGMVAAPTVGWSSVNFPDATIRVLAVATVVMIGNSGGVVASFLYPISNAPHHCKELFFFPKRIIHFT</sequence>
<dbReference type="InterPro" id="IPR036259">
    <property type="entry name" value="MFS_trans_sf"/>
</dbReference>
<dbReference type="GO" id="GO:0016020">
    <property type="term" value="C:membrane"/>
    <property type="evidence" value="ECO:0007669"/>
    <property type="project" value="UniProtKB-SubCell"/>
</dbReference>
<feature type="transmembrane region" description="Helical" evidence="6">
    <location>
        <begin position="147"/>
        <end position="170"/>
    </location>
</feature>
<evidence type="ECO:0000256" key="6">
    <source>
        <dbReference type="SAM" id="Phobius"/>
    </source>
</evidence>
<evidence type="ECO:0000313" key="8">
    <source>
        <dbReference type="EMBL" id="ORZ12407.1"/>
    </source>
</evidence>
<comment type="caution">
    <text evidence="8">The sequence shown here is derived from an EMBL/GenBank/DDBJ whole genome shotgun (WGS) entry which is preliminary data.</text>
</comment>
<feature type="transmembrane region" description="Helical" evidence="6">
    <location>
        <begin position="381"/>
        <end position="402"/>
    </location>
</feature>
<evidence type="ECO:0000313" key="9">
    <source>
        <dbReference type="Proteomes" id="UP000193560"/>
    </source>
</evidence>
<keyword evidence="4 6" id="KW-1133">Transmembrane helix</keyword>
<comment type="subcellular location">
    <subcellularLocation>
        <location evidence="1">Membrane</location>
        <topology evidence="1">Multi-pass membrane protein</topology>
    </subcellularLocation>
</comment>
<dbReference type="EMBL" id="MCGE01000019">
    <property type="protein sequence ID" value="ORZ12407.1"/>
    <property type="molecule type" value="Genomic_DNA"/>
</dbReference>